<feature type="domain" description="Phorbol-ester/DAG-type" evidence="3">
    <location>
        <begin position="1"/>
        <end position="44"/>
    </location>
</feature>
<feature type="non-terminal residue" evidence="7">
    <location>
        <position position="1"/>
    </location>
</feature>
<evidence type="ECO:0000256" key="2">
    <source>
        <dbReference type="ARBA" id="ARBA00022833"/>
    </source>
</evidence>
<dbReference type="GO" id="GO:0007200">
    <property type="term" value="P:phospholipase C-activating G protein-coupled receptor signaling pathway"/>
    <property type="evidence" value="ECO:0007669"/>
    <property type="project" value="TreeGrafter"/>
</dbReference>
<dbReference type="EMBL" id="CAJOBJ010148194">
    <property type="protein sequence ID" value="CAF4793636.1"/>
    <property type="molecule type" value="Genomic_DNA"/>
</dbReference>
<evidence type="ECO:0000313" key="8">
    <source>
        <dbReference type="Proteomes" id="UP000681720"/>
    </source>
</evidence>
<dbReference type="InterPro" id="IPR046349">
    <property type="entry name" value="C1-like_sf"/>
</dbReference>
<evidence type="ECO:0000313" key="4">
    <source>
        <dbReference type="EMBL" id="CAF4547525.1"/>
    </source>
</evidence>
<dbReference type="PROSITE" id="PS50081">
    <property type="entry name" value="ZF_DAG_PE_2"/>
    <property type="match status" value="1"/>
</dbReference>
<evidence type="ECO:0000259" key="3">
    <source>
        <dbReference type="PROSITE" id="PS50081"/>
    </source>
</evidence>
<dbReference type="PRINTS" id="PR00008">
    <property type="entry name" value="DAGPEDOMAIN"/>
</dbReference>
<dbReference type="PANTHER" id="PTHR22968">
    <property type="entry name" value="PROTEIN KINASE C, MU"/>
    <property type="match status" value="1"/>
</dbReference>
<keyword evidence="1" id="KW-0479">Metal-binding</keyword>
<accession>A0A8S3CW34</accession>
<dbReference type="EMBL" id="CAJOBH010115774">
    <property type="protein sequence ID" value="CAF4684954.1"/>
    <property type="molecule type" value="Genomic_DNA"/>
</dbReference>
<dbReference type="AlphaFoldDB" id="A0A8S3CW34"/>
<evidence type="ECO:0000256" key="1">
    <source>
        <dbReference type="ARBA" id="ARBA00022723"/>
    </source>
</evidence>
<dbReference type="SUPFAM" id="SSF57889">
    <property type="entry name" value="Cysteine-rich domain"/>
    <property type="match status" value="1"/>
</dbReference>
<dbReference type="SMART" id="SM00109">
    <property type="entry name" value="C1"/>
    <property type="match status" value="1"/>
</dbReference>
<evidence type="ECO:0000313" key="7">
    <source>
        <dbReference type="EMBL" id="CAF4910604.1"/>
    </source>
</evidence>
<evidence type="ECO:0000313" key="6">
    <source>
        <dbReference type="EMBL" id="CAF4793636.1"/>
    </source>
</evidence>
<dbReference type="Gene3D" id="3.30.60.20">
    <property type="match status" value="1"/>
</dbReference>
<sequence>TYFKPTFCVHCTGLLWGLIKQGWKCKDCGINAHRHCKDQVVMECRQKRPNPVNKQGSVA</sequence>
<dbReference type="EMBL" id="CAJOBH010087401">
    <property type="protein sequence ID" value="CAF4547525.1"/>
    <property type="molecule type" value="Genomic_DNA"/>
</dbReference>
<dbReference type="GO" id="GO:0016020">
    <property type="term" value="C:membrane"/>
    <property type="evidence" value="ECO:0007669"/>
    <property type="project" value="UniProtKB-SubCell"/>
</dbReference>
<evidence type="ECO:0000313" key="5">
    <source>
        <dbReference type="EMBL" id="CAF4684954.1"/>
    </source>
</evidence>
<dbReference type="EMBL" id="CAJOBJ010178870">
    <property type="protein sequence ID" value="CAF4910604.1"/>
    <property type="molecule type" value="Genomic_DNA"/>
</dbReference>
<dbReference type="InterPro" id="IPR020454">
    <property type="entry name" value="DAG/PE-bd"/>
</dbReference>
<dbReference type="GO" id="GO:0005829">
    <property type="term" value="C:cytosol"/>
    <property type="evidence" value="ECO:0007669"/>
    <property type="project" value="TreeGrafter"/>
</dbReference>
<dbReference type="GO" id="GO:0035556">
    <property type="term" value="P:intracellular signal transduction"/>
    <property type="evidence" value="ECO:0007669"/>
    <property type="project" value="TreeGrafter"/>
</dbReference>
<dbReference type="Proteomes" id="UP000681720">
    <property type="component" value="Unassembled WGS sequence"/>
</dbReference>
<comment type="caution">
    <text evidence="7">The sequence shown here is derived from an EMBL/GenBank/DDBJ whole genome shotgun (WGS) entry which is preliminary data.</text>
</comment>
<organism evidence="7 8">
    <name type="scientific">Rotaria magnacalcarata</name>
    <dbReference type="NCBI Taxonomy" id="392030"/>
    <lineage>
        <taxon>Eukaryota</taxon>
        <taxon>Metazoa</taxon>
        <taxon>Spiralia</taxon>
        <taxon>Gnathifera</taxon>
        <taxon>Rotifera</taxon>
        <taxon>Eurotatoria</taxon>
        <taxon>Bdelloidea</taxon>
        <taxon>Philodinida</taxon>
        <taxon>Philodinidae</taxon>
        <taxon>Rotaria</taxon>
    </lineage>
</organism>
<dbReference type="InterPro" id="IPR002219">
    <property type="entry name" value="PKC_DAG/PE"/>
</dbReference>
<name>A0A8S3CW34_9BILA</name>
<dbReference type="GO" id="GO:0004674">
    <property type="term" value="F:protein serine/threonine kinase activity"/>
    <property type="evidence" value="ECO:0007669"/>
    <property type="project" value="UniProtKB-KW"/>
</dbReference>
<dbReference type="PANTHER" id="PTHR22968:SF24">
    <property type="entry name" value="SERINE_THREONINE-PROTEIN KINASE"/>
    <property type="match status" value="1"/>
</dbReference>
<reference evidence="7" key="1">
    <citation type="submission" date="2021-02" db="EMBL/GenBank/DDBJ databases">
        <authorList>
            <person name="Nowell W R."/>
        </authorList>
    </citation>
    <scope>NUCLEOTIDE SEQUENCE</scope>
</reference>
<dbReference type="Proteomes" id="UP000681967">
    <property type="component" value="Unassembled WGS sequence"/>
</dbReference>
<protein>
    <recommendedName>
        <fullName evidence="3">Phorbol-ester/DAG-type domain-containing protein</fullName>
    </recommendedName>
</protein>
<proteinExistence type="predicted"/>
<dbReference type="GO" id="GO:0008270">
    <property type="term" value="F:zinc ion binding"/>
    <property type="evidence" value="ECO:0007669"/>
    <property type="project" value="UniProtKB-KW"/>
</dbReference>
<keyword evidence="2" id="KW-0862">Zinc</keyword>
<gene>
    <name evidence="4" type="ORF">BYL167_LOCUS37968</name>
    <name evidence="5" type="ORF">BYL167_LOCUS43481</name>
    <name evidence="6" type="ORF">GIL414_LOCUS46859</name>
    <name evidence="7" type="ORF">GIL414_LOCUS52305</name>
</gene>
<dbReference type="Pfam" id="PF00130">
    <property type="entry name" value="C1_1"/>
    <property type="match status" value="1"/>
</dbReference>
<feature type="non-terminal residue" evidence="7">
    <location>
        <position position="59"/>
    </location>
</feature>